<evidence type="ECO:0000313" key="1">
    <source>
        <dbReference type="EMBL" id="NDR84838.1"/>
    </source>
</evidence>
<sequence length="113" mass="12561">MKHVTLKEANKSLRIIVIETGYELHSGAGFAEYDAFGNRGKVNGFPEFFPERIAIDGAVNLSTPLCEGKELVIKLSLDTTPCLEQIEAIKKAVQEAAGRNYRKLVRSLNKRLI</sequence>
<organism evidence="1">
    <name type="scientific">Klebsiella pneumoniae</name>
    <dbReference type="NCBI Taxonomy" id="573"/>
    <lineage>
        <taxon>Bacteria</taxon>
        <taxon>Pseudomonadati</taxon>
        <taxon>Pseudomonadota</taxon>
        <taxon>Gammaproteobacteria</taxon>
        <taxon>Enterobacterales</taxon>
        <taxon>Enterobacteriaceae</taxon>
        <taxon>Klebsiella/Raoultella group</taxon>
        <taxon>Klebsiella</taxon>
        <taxon>Klebsiella pneumoniae complex</taxon>
    </lineage>
</organism>
<proteinExistence type="predicted"/>
<comment type="caution">
    <text evidence="1">The sequence shown here is derived from an EMBL/GenBank/DDBJ whole genome shotgun (WGS) entry which is preliminary data.</text>
</comment>
<gene>
    <name evidence="1" type="ORF">FPI86_10680</name>
</gene>
<name>A0A6B2J4G7_KLEPN</name>
<reference evidence="1" key="1">
    <citation type="journal article" date="2020" name="Int. J. Nanomedicine">
        <title>Consequences Of Long-Term Bacteria's Exposure To Silver Nanoformulations With Different PhysicoChemical Properties.</title>
        <authorList>
            <person name="Kedziora A."/>
            <person name="Wernecki M."/>
            <person name="Korzekwa K."/>
            <person name="Speruda M."/>
            <person name="Gerasymchuk Y."/>
            <person name="Lukowiak A."/>
            <person name="Bugla-Ploskonska G."/>
        </authorList>
    </citation>
    <scope>NUCLEOTIDE SEQUENCE</scope>
    <source>
        <strain evidence="1">626 S7</strain>
    </source>
</reference>
<accession>A0A6B2J4G7</accession>
<dbReference type="EMBL" id="VLSS01000014">
    <property type="protein sequence ID" value="NDR84838.1"/>
    <property type="molecule type" value="Genomic_DNA"/>
</dbReference>
<dbReference type="RefSeq" id="WP_163560692.1">
    <property type="nucleotide sequence ID" value="NZ_VLSS01000014.1"/>
</dbReference>
<protein>
    <submittedName>
        <fullName evidence="1">Uncharacterized protein</fullName>
    </submittedName>
</protein>
<dbReference type="AlphaFoldDB" id="A0A6B2J4G7"/>